<protein>
    <submittedName>
        <fullName evidence="2">Uncharacterized protein</fullName>
    </submittedName>
</protein>
<feature type="region of interest" description="Disordered" evidence="1">
    <location>
        <begin position="255"/>
        <end position="294"/>
    </location>
</feature>
<feature type="compositionally biased region" description="Basic and acidic residues" evidence="1">
    <location>
        <begin position="220"/>
        <end position="237"/>
    </location>
</feature>
<sequence length="407" mass="43650">MLSRIRPQTPRLYRIRPQTPRLYRILPQTPMRGGGKGACACACPGAGIGERDTALLHKAQKRLGKCRPSRKRPGGPQWLPPPTRRKRSTQRSPPVAPTSRKRSTQRSPPVASTRTFLLREGTNAGEPPPPPPRPPSSSAPASPLLLRPRVPPPPPPPRPPSSSAPASPLLLRPRVPTQGAYPCKKGGPVGFCRRRPPGCVPCVSWVGLAGLSPPRPRVPFRCDPDPEPGRRDADAVRSDGPLRVPLPVRVLRSRSRRSWPAPSAGVGRAGPLCAPERPAPRRPGPPPGPARSRARRQCSHFALIIYIYWDEVRTLRVLTSFTRRPRPLGAVPPAGQWGGGKAGGPWAARRPVGPGVRRAGPGARGRPTGARGSYLITAEPGSRGPGPAPGPFLVSMRNGSGNHRIGR</sequence>
<feature type="compositionally biased region" description="Pro residues" evidence="1">
    <location>
        <begin position="126"/>
        <end position="137"/>
    </location>
</feature>
<feature type="compositionally biased region" description="Low complexity" evidence="1">
    <location>
        <begin position="138"/>
        <end position="148"/>
    </location>
</feature>
<feature type="region of interest" description="Disordered" evidence="1">
    <location>
        <begin position="62"/>
        <end position="181"/>
    </location>
</feature>
<feature type="compositionally biased region" description="Basic residues" evidence="1">
    <location>
        <begin position="62"/>
        <end position="73"/>
    </location>
</feature>
<dbReference type="EMBL" id="MG999896">
    <property type="protein sequence ID" value="AWW13167.1"/>
    <property type="molecule type" value="Genomic_DNA"/>
</dbReference>
<accession>A0A2Z4HEE7</accession>
<feature type="region of interest" description="Disordered" evidence="1">
    <location>
        <begin position="332"/>
        <end position="407"/>
    </location>
</feature>
<feature type="compositionally biased region" description="Pro residues" evidence="1">
    <location>
        <begin position="149"/>
        <end position="162"/>
    </location>
</feature>
<feature type="region of interest" description="Disordered" evidence="1">
    <location>
        <begin position="214"/>
        <end position="241"/>
    </location>
</feature>
<evidence type="ECO:0000256" key="1">
    <source>
        <dbReference type="SAM" id="MobiDB-lite"/>
    </source>
</evidence>
<organism evidence="2">
    <name type="scientific">Human herpesvirus 1</name>
    <name type="common">HHV-1</name>
    <name type="synonym">Human herpes simplex virus 1</name>
    <dbReference type="NCBI Taxonomy" id="10298"/>
    <lineage>
        <taxon>Viruses</taxon>
        <taxon>Duplodnaviria</taxon>
        <taxon>Heunggongvirae</taxon>
        <taxon>Peploviricota</taxon>
        <taxon>Herviviricetes</taxon>
        <taxon>Herpesvirales</taxon>
        <taxon>Orthoherpesviridae</taxon>
        <taxon>Alphaherpesvirinae</taxon>
        <taxon>Simplexvirus</taxon>
        <taxon>Simplexvirus humanalpha1</taxon>
    </lineage>
</organism>
<name>A0A2Z4HEE7_HHV1</name>
<feature type="compositionally biased region" description="Low complexity" evidence="1">
    <location>
        <begin position="163"/>
        <end position="176"/>
    </location>
</feature>
<organismHost>
    <name type="scientific">Homo sapiens</name>
    <name type="common">Human</name>
    <dbReference type="NCBI Taxonomy" id="9606"/>
</organismHost>
<evidence type="ECO:0000313" key="2">
    <source>
        <dbReference type="EMBL" id="AWW13167.1"/>
    </source>
</evidence>
<reference evidence="2" key="1">
    <citation type="journal article" date="2018" name="MSphere">
        <title>Ultrasensitive Capture of Human Herpes Simplex Virus Genomes Directly from Clinical Samples Reveals Extraordinarily Limited Evolution in Cell Culture.</title>
        <authorList>
            <person name="Greninger A.L."/>
            <person name="Roychoudhury P."/>
            <person name="Xie H."/>
            <person name="Casto A."/>
            <person name="Cent A."/>
            <person name="Pepper G."/>
            <person name="Koelle D.M."/>
            <person name="Huang M.L."/>
            <person name="Wald A."/>
            <person name="Johnston C."/>
            <person name="Jerome K.R."/>
        </authorList>
    </citation>
    <scope>NUCLEOTIDE SEQUENCE</scope>
    <source>
        <strain evidence="2">2011-17239</strain>
    </source>
</reference>
<proteinExistence type="predicted"/>
<feature type="compositionally biased region" description="Low complexity" evidence="1">
    <location>
        <begin position="344"/>
        <end position="372"/>
    </location>
</feature>
<feature type="compositionally biased region" description="Polar residues" evidence="1">
    <location>
        <begin position="105"/>
        <end position="115"/>
    </location>
</feature>